<name>A0A6I3KKJ6_9HYPH</name>
<accession>A0A6I3KKJ6</accession>
<reference evidence="2 3" key="1">
    <citation type="submission" date="2019-11" db="EMBL/GenBank/DDBJ databases">
        <title>Identification of a novel strain.</title>
        <authorList>
            <person name="Xu Q."/>
            <person name="Wang G."/>
        </authorList>
    </citation>
    <scope>NUCLEOTIDE SEQUENCE [LARGE SCALE GENOMIC DNA]</scope>
    <source>
        <strain evidence="3">xq</strain>
    </source>
</reference>
<sequence>MANPKDKKQTNESMERMNETLKAALNTLPRKHNNEPKRRGDVEESPPPKGGEAKGEVRERRISSCTTQCLHHSLLH</sequence>
<feature type="compositionally biased region" description="Basic and acidic residues" evidence="1">
    <location>
        <begin position="32"/>
        <end position="42"/>
    </location>
</feature>
<comment type="caution">
    <text evidence="2">The sequence shown here is derived from an EMBL/GenBank/DDBJ whole genome shotgun (WGS) entry which is preliminary data.</text>
</comment>
<evidence type="ECO:0000313" key="3">
    <source>
        <dbReference type="Proteomes" id="UP000440694"/>
    </source>
</evidence>
<dbReference type="AlphaFoldDB" id="A0A6I3KKJ6"/>
<dbReference type="EMBL" id="WMBQ01000001">
    <property type="protein sequence ID" value="MTD94969.1"/>
    <property type="molecule type" value="Genomic_DNA"/>
</dbReference>
<dbReference type="RefSeq" id="WP_154739325.1">
    <property type="nucleotide sequence ID" value="NZ_WMBQ01000001.1"/>
</dbReference>
<organism evidence="2 3">
    <name type="scientific">Hyphomicrobium album</name>
    <dbReference type="NCBI Taxonomy" id="2665159"/>
    <lineage>
        <taxon>Bacteria</taxon>
        <taxon>Pseudomonadati</taxon>
        <taxon>Pseudomonadota</taxon>
        <taxon>Alphaproteobacteria</taxon>
        <taxon>Hyphomicrobiales</taxon>
        <taxon>Hyphomicrobiaceae</taxon>
        <taxon>Hyphomicrobium</taxon>
    </lineage>
</organism>
<evidence type="ECO:0000256" key="1">
    <source>
        <dbReference type="SAM" id="MobiDB-lite"/>
    </source>
</evidence>
<feature type="compositionally biased region" description="Basic and acidic residues" evidence="1">
    <location>
        <begin position="51"/>
        <end position="62"/>
    </location>
</feature>
<feature type="compositionally biased region" description="Basic and acidic residues" evidence="1">
    <location>
        <begin position="1"/>
        <end position="19"/>
    </location>
</feature>
<keyword evidence="3" id="KW-1185">Reference proteome</keyword>
<proteinExistence type="predicted"/>
<dbReference type="Proteomes" id="UP000440694">
    <property type="component" value="Unassembled WGS sequence"/>
</dbReference>
<gene>
    <name evidence="2" type="ORF">GIW81_11570</name>
</gene>
<protein>
    <submittedName>
        <fullName evidence="2">Uncharacterized protein</fullName>
    </submittedName>
</protein>
<evidence type="ECO:0000313" key="2">
    <source>
        <dbReference type="EMBL" id="MTD94969.1"/>
    </source>
</evidence>
<feature type="region of interest" description="Disordered" evidence="1">
    <location>
        <begin position="1"/>
        <end position="76"/>
    </location>
</feature>